<protein>
    <submittedName>
        <fullName evidence="1">Uncharacterized protein</fullName>
    </submittedName>
</protein>
<name>A0A8X6R5H8_TRICX</name>
<dbReference type="AlphaFoldDB" id="A0A8X6R5H8"/>
<dbReference type="EMBL" id="BMAU01021061">
    <property type="protein sequence ID" value="GFX88781.1"/>
    <property type="molecule type" value="Genomic_DNA"/>
</dbReference>
<comment type="caution">
    <text evidence="1">The sequence shown here is derived from an EMBL/GenBank/DDBJ whole genome shotgun (WGS) entry which is preliminary data.</text>
</comment>
<dbReference type="Proteomes" id="UP000887159">
    <property type="component" value="Unassembled WGS sequence"/>
</dbReference>
<evidence type="ECO:0000313" key="1">
    <source>
        <dbReference type="EMBL" id="GFX88781.1"/>
    </source>
</evidence>
<gene>
    <name evidence="1" type="ORF">TNCV_1558261</name>
</gene>
<reference evidence="1" key="1">
    <citation type="submission" date="2020-08" db="EMBL/GenBank/DDBJ databases">
        <title>Multicomponent nature underlies the extraordinary mechanical properties of spider dragline silk.</title>
        <authorList>
            <person name="Kono N."/>
            <person name="Nakamura H."/>
            <person name="Mori M."/>
            <person name="Yoshida Y."/>
            <person name="Ohtoshi R."/>
            <person name="Malay A.D."/>
            <person name="Moran D.A.P."/>
            <person name="Tomita M."/>
            <person name="Numata K."/>
            <person name="Arakawa K."/>
        </authorList>
    </citation>
    <scope>NUCLEOTIDE SEQUENCE</scope>
</reference>
<evidence type="ECO:0000313" key="2">
    <source>
        <dbReference type="Proteomes" id="UP000887159"/>
    </source>
</evidence>
<organism evidence="1 2">
    <name type="scientific">Trichonephila clavipes</name>
    <name type="common">Golden silk orbweaver</name>
    <name type="synonym">Nephila clavipes</name>
    <dbReference type="NCBI Taxonomy" id="2585209"/>
    <lineage>
        <taxon>Eukaryota</taxon>
        <taxon>Metazoa</taxon>
        <taxon>Ecdysozoa</taxon>
        <taxon>Arthropoda</taxon>
        <taxon>Chelicerata</taxon>
        <taxon>Arachnida</taxon>
        <taxon>Araneae</taxon>
        <taxon>Araneomorphae</taxon>
        <taxon>Entelegynae</taxon>
        <taxon>Araneoidea</taxon>
        <taxon>Nephilidae</taxon>
        <taxon>Trichonephila</taxon>
    </lineage>
</organism>
<proteinExistence type="predicted"/>
<sequence length="96" mass="10773">MDLSGSSEICITTYKLLFIMEVGGSPVAKLMNDIGEDRYKNLVLLKIRCVEVLRHINIPLAKYGSLENKVLPQESSLSFYSGKKLQDPRLITLAFP</sequence>
<accession>A0A8X6R5H8</accession>
<keyword evidence="2" id="KW-1185">Reference proteome</keyword>